<gene>
    <name evidence="1" type="ORF">SAMN04488554_0707</name>
</gene>
<dbReference type="Gene3D" id="3.10.129.10">
    <property type="entry name" value="Hotdog Thioesterase"/>
    <property type="match status" value="1"/>
</dbReference>
<dbReference type="SUPFAM" id="SSF54637">
    <property type="entry name" value="Thioesterase/thiol ester dehydrase-isomerase"/>
    <property type="match status" value="1"/>
</dbReference>
<evidence type="ECO:0000313" key="2">
    <source>
        <dbReference type="Proteomes" id="UP000199220"/>
    </source>
</evidence>
<name>A0A1H5DK61_9MICO</name>
<dbReference type="EMBL" id="FNTX01000001">
    <property type="protein sequence ID" value="SED79222.1"/>
    <property type="molecule type" value="Genomic_DNA"/>
</dbReference>
<dbReference type="CDD" id="cd00586">
    <property type="entry name" value="4HBT"/>
    <property type="match status" value="1"/>
</dbReference>
<sequence>MPRVRVPVPMRWSDLDAYGHVNNAAMLTLLEEARIATFWSDGGSAAGTKVLTAGPTATSFTLVARQEIEYLAPLDYSQEPVAVDLWIGRIGGASLEVCYELRSPAGTLCAKAATSIVMVEAASGRPRRLTEDERTALESLLEDPIEFRRR</sequence>
<dbReference type="Pfam" id="PF13279">
    <property type="entry name" value="4HBT_2"/>
    <property type="match status" value="1"/>
</dbReference>
<keyword evidence="1" id="KW-0378">Hydrolase</keyword>
<dbReference type="InterPro" id="IPR050563">
    <property type="entry name" value="4-hydroxybenzoyl-CoA_TE"/>
</dbReference>
<dbReference type="Proteomes" id="UP000199220">
    <property type="component" value="Unassembled WGS sequence"/>
</dbReference>
<proteinExistence type="predicted"/>
<dbReference type="PANTHER" id="PTHR31793">
    <property type="entry name" value="4-HYDROXYBENZOYL-COA THIOESTERASE FAMILY MEMBER"/>
    <property type="match status" value="1"/>
</dbReference>
<accession>A0A1H5DK61</accession>
<dbReference type="GO" id="GO:0047617">
    <property type="term" value="F:fatty acyl-CoA hydrolase activity"/>
    <property type="evidence" value="ECO:0007669"/>
    <property type="project" value="TreeGrafter"/>
</dbReference>
<dbReference type="STRING" id="648782.SAMN04488554_0707"/>
<dbReference type="AlphaFoldDB" id="A0A1H5DK61"/>
<reference evidence="2" key="1">
    <citation type="submission" date="2016-10" db="EMBL/GenBank/DDBJ databases">
        <authorList>
            <person name="Varghese N."/>
            <person name="Submissions S."/>
        </authorList>
    </citation>
    <scope>NUCLEOTIDE SEQUENCE [LARGE SCALE GENOMIC DNA]</scope>
    <source>
        <strain evidence="2">DSM 21368</strain>
    </source>
</reference>
<organism evidence="1 2">
    <name type="scientific">Ruania alba</name>
    <dbReference type="NCBI Taxonomy" id="648782"/>
    <lineage>
        <taxon>Bacteria</taxon>
        <taxon>Bacillati</taxon>
        <taxon>Actinomycetota</taxon>
        <taxon>Actinomycetes</taxon>
        <taxon>Micrococcales</taxon>
        <taxon>Ruaniaceae</taxon>
        <taxon>Ruania</taxon>
    </lineage>
</organism>
<keyword evidence="2" id="KW-1185">Reference proteome</keyword>
<protein>
    <submittedName>
        <fullName evidence="1">Acyl-CoA thioester hydrolase</fullName>
    </submittedName>
</protein>
<dbReference type="InterPro" id="IPR029069">
    <property type="entry name" value="HotDog_dom_sf"/>
</dbReference>
<dbReference type="PANTHER" id="PTHR31793:SF24">
    <property type="entry name" value="LONG-CHAIN ACYL-COA THIOESTERASE FADM"/>
    <property type="match status" value="1"/>
</dbReference>
<evidence type="ECO:0000313" key="1">
    <source>
        <dbReference type="EMBL" id="SED79222.1"/>
    </source>
</evidence>